<name>D1AWI2_STRM9</name>
<dbReference type="GO" id="GO:0009986">
    <property type="term" value="C:cell surface"/>
    <property type="evidence" value="ECO:0007669"/>
    <property type="project" value="UniProtKB-SubCell"/>
</dbReference>
<evidence type="ECO:0000259" key="13">
    <source>
        <dbReference type="Pfam" id="PF05658"/>
    </source>
</evidence>
<evidence type="ECO:0000256" key="11">
    <source>
        <dbReference type="SAM" id="Coils"/>
    </source>
</evidence>
<dbReference type="Gene3D" id="2.150.10.10">
    <property type="entry name" value="Serralysin-like metalloprotease, C-terminal"/>
    <property type="match status" value="4"/>
</dbReference>
<evidence type="ECO:0000256" key="4">
    <source>
        <dbReference type="ARBA" id="ARBA00022448"/>
    </source>
</evidence>
<dbReference type="GO" id="GO:0009279">
    <property type="term" value="C:cell outer membrane"/>
    <property type="evidence" value="ECO:0007669"/>
    <property type="project" value="UniProtKB-SubCell"/>
</dbReference>
<gene>
    <name evidence="15" type="ordered locus">Smon_0171</name>
</gene>
<evidence type="ECO:0000256" key="7">
    <source>
        <dbReference type="ARBA" id="ARBA00022729"/>
    </source>
</evidence>
<feature type="domain" description="Trimeric autotransporter adhesin YadA-like head" evidence="13">
    <location>
        <begin position="254"/>
        <end position="280"/>
    </location>
</feature>
<evidence type="ECO:0000256" key="8">
    <source>
        <dbReference type="ARBA" id="ARBA00022927"/>
    </source>
</evidence>
<proteinExistence type="inferred from homology"/>
<keyword evidence="7" id="KW-0732">Signal</keyword>
<feature type="domain" description="Trimeric autotransporter adhesin YadA-like head" evidence="13">
    <location>
        <begin position="203"/>
        <end position="225"/>
    </location>
</feature>
<feature type="domain" description="Trimeric autotransporter adhesin YadA-like stalk" evidence="14">
    <location>
        <begin position="376"/>
        <end position="415"/>
    </location>
</feature>
<evidence type="ECO:0000259" key="14">
    <source>
        <dbReference type="Pfam" id="PF05662"/>
    </source>
</evidence>
<feature type="domain" description="Trimeric autotransporter adhesin YadA-like head" evidence="13">
    <location>
        <begin position="296"/>
        <end position="322"/>
    </location>
</feature>
<feature type="coiled-coil region" evidence="11">
    <location>
        <begin position="1171"/>
        <end position="1212"/>
    </location>
</feature>
<evidence type="ECO:0000313" key="15">
    <source>
        <dbReference type="EMBL" id="ACZ00658.1"/>
    </source>
</evidence>
<dbReference type="STRING" id="519441.Smon_0171"/>
<feature type="domain" description="Trimeric autotransporter adhesin YadA-like head" evidence="13">
    <location>
        <begin position="147"/>
        <end position="173"/>
    </location>
</feature>
<keyword evidence="11" id="KW-0175">Coiled coil</keyword>
<dbReference type="EMBL" id="CP001779">
    <property type="protein sequence ID" value="ACZ00658.1"/>
    <property type="molecule type" value="Genomic_DNA"/>
</dbReference>
<dbReference type="Gene3D" id="6.10.250.2040">
    <property type="match status" value="1"/>
</dbReference>
<sequence>MKKKKLVAIFAFISIISYTDMGYKLSNGIDEIKNLSKNIKLKRSRRAASNPATDGIAQGAEVTATKDSAVFGIRSKADGEKTIVVGVDSSSKSKESVVIGYKSTTEKENSVAIGSNSNVTGKNSVAVGSDTKVEGSGASAFGYKANAKGESSVAFGVDTTASGLRSVAIGKGAMATKNDDIAVGSGAKTNTRNITMKDNQESKSSLAFGINATADGVNTISIGTGTKAEQSSAIAIGGEAAGVGAVTIGYVTSAKAHSTVAIGYYAKALKSSATAIGSQAEASGQVSTAIGATAKATETYAVSIGAKSEASFKGSVAIGSGSKTDSKATKETEATVNKITYSGFAGSNPDEGYVVSVGTEIPSTDKSNSGKIIKRQIKNVAAGKISKESTDAINGSQLYMTNNVLGNLADSTKTILGGNASITTSGNDAGKLTITNIGNTNKDNIHDAIIAAKTTMTVNDKEEENKSNGNLILTSETDAKDGHKKYNVKLNDKITLGKDDNKISLDGNTGNVTIGKIEVKGTAGTINNLTNKTWDLNKYVSGQAATEDQLKMLHDTLNTTITGFGFNVMAGKHGTGQATGEQLEKVSKDNTVKYIAGDNLKITQSGKDFTYELNKELKDLISSEYKDKNGNTTKITNNGMTINSGDKSVSITKDGLNNGGNKITNVADGTDDKDGVNLSQLNKVKQDIENKISNQVKTEITANDGQEANKTTGNVVLTEKTENGKKIYDVKLNDKISLGSGDKKVELDGTKGEIKAGDVTINKENKGTINGLTNKTWDANNFTSGQAATEDQLKSLSDNIDSKISNFGFNVEAGKEGTGTVSGKSEKTKVSKDDTVKFNAGNNLDIKQNGKDFTYSLNKELKDLTSSEFKDKDENTTTITGDGMKINSKDGKSITLTKDGLNNGGNKITNIADGTENNDAVNVKQLKDSRTEIKSENGSAISVKSSYDSSKNKYTYTLDVKTDNKTIIKDKDGTLKANVGNITTEENNGKYIAKTSNTEQIAKTGDVVNAINGLGNNTFSFSGDTGSTEEQSLNKSGGLKFAIKGSEYIKTVAKGSEVSVDLTDKAKEDIEKGVIANSGVANAVAMASLPQISSLGGHRHNIAGSYGYFNGEHAFALGISGLNDVGNLVYRAGGSLNTKGHVSLGAGLGYQFDKLASRKRDMFVLQRNGNINLLDEKVYELEMEVENLKKENKELKKELLELKEMFKELMKK</sequence>
<dbReference type="Gene3D" id="2.20.70.140">
    <property type="match status" value="1"/>
</dbReference>
<keyword evidence="10" id="KW-0998">Cell outer membrane</keyword>
<keyword evidence="5" id="KW-1134">Transmembrane beta strand</keyword>
<keyword evidence="16" id="KW-1185">Reference proteome</keyword>
<dbReference type="Pfam" id="PF05662">
    <property type="entry name" value="YadA_stalk"/>
    <property type="match status" value="3"/>
</dbReference>
<dbReference type="InterPro" id="IPR005594">
    <property type="entry name" value="YadA_C"/>
</dbReference>
<dbReference type="HOGENOM" id="CLU_297166_0_0_0"/>
<feature type="domain" description="Trimeric autotransporter adhesin YadA-like stalk" evidence="14">
    <location>
        <begin position="907"/>
        <end position="947"/>
    </location>
</feature>
<dbReference type="InterPro" id="IPR011049">
    <property type="entry name" value="Serralysin-like_metalloprot_C"/>
</dbReference>
<dbReference type="eggNOG" id="COG5295">
    <property type="taxonomic scope" value="Bacteria"/>
</dbReference>
<feature type="domain" description="Trimeric autotransporter adhesin YadA-like C-terminal membrane anchor" evidence="12">
    <location>
        <begin position="1099"/>
        <end position="1152"/>
    </location>
</feature>
<accession>D1AWI2</accession>
<dbReference type="InterPro" id="IPR037174">
    <property type="entry name" value="Trimeric_adhesin"/>
</dbReference>
<dbReference type="OrthoDB" id="95126at2"/>
<evidence type="ECO:0000313" key="16">
    <source>
        <dbReference type="Proteomes" id="UP000002072"/>
    </source>
</evidence>
<dbReference type="CDD" id="cd12820">
    <property type="entry name" value="LbR_YadA-like"/>
    <property type="match status" value="2"/>
</dbReference>
<reference evidence="15 16" key="1">
    <citation type="journal article" date="2009" name="Stand. Genomic Sci.">
        <title>Complete genome sequence of Streptobacillus moniliformis type strain (9901T).</title>
        <authorList>
            <person name="Nolan M."/>
            <person name="Gronow S."/>
            <person name="Lapidus A."/>
            <person name="Ivanova N."/>
            <person name="Copeland A."/>
            <person name="Lucas S."/>
            <person name="Del Rio T.G."/>
            <person name="Chen F."/>
            <person name="Tice H."/>
            <person name="Pitluck S."/>
            <person name="Cheng J.F."/>
            <person name="Sims D."/>
            <person name="Meincke L."/>
            <person name="Bruce D."/>
            <person name="Goodwin L."/>
            <person name="Brettin T."/>
            <person name="Han C."/>
            <person name="Detter J.C."/>
            <person name="Ovchinikova G."/>
            <person name="Pati A."/>
            <person name="Mavromatis K."/>
            <person name="Mikhailova N."/>
            <person name="Chen A."/>
            <person name="Palaniappan K."/>
            <person name="Land M."/>
            <person name="Hauser L."/>
            <person name="Chang Y.J."/>
            <person name="Jeffries C.D."/>
            <person name="Rohde M."/>
            <person name="Sproer C."/>
            <person name="Goker M."/>
            <person name="Bristow J."/>
            <person name="Eisen J.A."/>
            <person name="Markowitz V."/>
            <person name="Hugenholtz P."/>
            <person name="Kyrpides N.C."/>
            <person name="Klenk H.P."/>
            <person name="Chain P."/>
        </authorList>
    </citation>
    <scope>NUCLEOTIDE SEQUENCE [LARGE SCALE GENOMIC DNA]</scope>
    <source>
        <strain evidence="16">ATCC 14647 / DSM 12112 / NCTC 10651 / 9901</strain>
    </source>
</reference>
<keyword evidence="9" id="KW-0472">Membrane</keyword>
<dbReference type="Gene3D" id="3.30.1300.30">
    <property type="entry name" value="GSPII I/J protein-like"/>
    <property type="match status" value="1"/>
</dbReference>
<dbReference type="Pfam" id="PF05658">
    <property type="entry name" value="YadA_head"/>
    <property type="match status" value="6"/>
</dbReference>
<feature type="domain" description="Trimeric autotransporter adhesin YadA-like stalk" evidence="14">
    <location>
        <begin position="662"/>
        <end position="703"/>
    </location>
</feature>
<dbReference type="AlphaFoldDB" id="D1AWI2"/>
<protein>
    <submittedName>
        <fullName evidence="15">YadA domain protein</fullName>
    </submittedName>
</protein>
<dbReference type="GO" id="GO:0015031">
    <property type="term" value="P:protein transport"/>
    <property type="evidence" value="ECO:0007669"/>
    <property type="project" value="UniProtKB-KW"/>
</dbReference>
<dbReference type="InterPro" id="IPR045584">
    <property type="entry name" value="Pilin-like"/>
</dbReference>
<comment type="subcellular location">
    <subcellularLocation>
        <location evidence="2">Cell outer membrane</location>
    </subcellularLocation>
    <subcellularLocation>
        <location evidence="1">Cell surface</location>
    </subcellularLocation>
</comment>
<evidence type="ECO:0000256" key="2">
    <source>
        <dbReference type="ARBA" id="ARBA00004442"/>
    </source>
</evidence>
<organism evidence="15 16">
    <name type="scientific">Streptobacillus moniliformis (strain ATCC 14647 / DSM 12112 / NCTC 10651 / 9901)</name>
    <dbReference type="NCBI Taxonomy" id="519441"/>
    <lineage>
        <taxon>Bacteria</taxon>
        <taxon>Fusobacteriati</taxon>
        <taxon>Fusobacteriota</taxon>
        <taxon>Fusobacteriia</taxon>
        <taxon>Fusobacteriales</taxon>
        <taxon>Leptotrichiaceae</taxon>
        <taxon>Streptobacillus</taxon>
    </lineage>
</organism>
<keyword evidence="8" id="KW-0653">Protein transport</keyword>
<evidence type="ECO:0000256" key="9">
    <source>
        <dbReference type="ARBA" id="ARBA00023136"/>
    </source>
</evidence>
<dbReference type="Gene3D" id="3.90.1780.10">
    <property type="entry name" value="Trimeric adhesin"/>
    <property type="match status" value="1"/>
</dbReference>
<dbReference type="RefSeq" id="WP_012858216.1">
    <property type="nucleotide sequence ID" value="NC_013515.1"/>
</dbReference>
<feature type="domain" description="Trimeric autotransporter adhesin YadA-like head" evidence="13">
    <location>
        <begin position="120"/>
        <end position="145"/>
    </location>
</feature>
<dbReference type="Proteomes" id="UP000002072">
    <property type="component" value="Chromosome"/>
</dbReference>
<dbReference type="SUPFAM" id="SSF54523">
    <property type="entry name" value="Pili subunits"/>
    <property type="match status" value="1"/>
</dbReference>
<dbReference type="Pfam" id="PF03895">
    <property type="entry name" value="YadA_anchor"/>
    <property type="match status" value="1"/>
</dbReference>
<dbReference type="InterPro" id="IPR008635">
    <property type="entry name" value="Coiled_stalk_dom"/>
</dbReference>
<evidence type="ECO:0000256" key="1">
    <source>
        <dbReference type="ARBA" id="ARBA00004241"/>
    </source>
</evidence>
<dbReference type="SUPFAM" id="SSF101967">
    <property type="entry name" value="Adhesin YadA, collagen-binding domain"/>
    <property type="match status" value="3"/>
</dbReference>
<evidence type="ECO:0000256" key="5">
    <source>
        <dbReference type="ARBA" id="ARBA00022452"/>
    </source>
</evidence>
<evidence type="ECO:0000256" key="6">
    <source>
        <dbReference type="ARBA" id="ARBA00022692"/>
    </source>
</evidence>
<evidence type="ECO:0000259" key="12">
    <source>
        <dbReference type="Pfam" id="PF03895"/>
    </source>
</evidence>
<feature type="domain" description="Trimeric autotransporter adhesin YadA-like head" evidence="13">
    <location>
        <begin position="94"/>
        <end position="117"/>
    </location>
</feature>
<comment type="similarity">
    <text evidence="3">Belongs to the autotransporter-2 (AT-2) (TC 1.B.40) family.</text>
</comment>
<dbReference type="GeneID" id="29673232"/>
<dbReference type="KEGG" id="smf:Smon_0171"/>
<keyword evidence="6" id="KW-0812">Transmembrane</keyword>
<dbReference type="InterPro" id="IPR008640">
    <property type="entry name" value="Adhesin_Head_dom"/>
</dbReference>
<keyword evidence="4" id="KW-0813">Transport</keyword>
<evidence type="ECO:0000256" key="10">
    <source>
        <dbReference type="ARBA" id="ARBA00023237"/>
    </source>
</evidence>
<evidence type="ECO:0000256" key="3">
    <source>
        <dbReference type="ARBA" id="ARBA00005848"/>
    </source>
</evidence>
<dbReference type="Gene3D" id="1.20.5.170">
    <property type="match status" value="1"/>
</dbReference>